<dbReference type="InterPro" id="IPR001295">
    <property type="entry name" value="Dihydroorotate_DH_CS"/>
</dbReference>
<dbReference type="GO" id="GO:0009636">
    <property type="term" value="P:response to toxic substance"/>
    <property type="evidence" value="ECO:0007669"/>
    <property type="project" value="UniProtKB-KW"/>
</dbReference>
<dbReference type="PANTHER" id="PTHR42747:SF3">
    <property type="entry name" value="NITRONATE MONOOXYGENASE-RELATED"/>
    <property type="match status" value="1"/>
</dbReference>
<comment type="similarity">
    <text evidence="2">Belongs to the nitronate monooxygenase family. NMO class I subfamily.</text>
</comment>
<evidence type="ECO:0000256" key="9">
    <source>
        <dbReference type="ARBA" id="ARBA00049401"/>
    </source>
</evidence>
<name>A0A3N4GPM5_9ACTN</name>
<keyword evidence="7 10" id="KW-0503">Monooxygenase</keyword>
<evidence type="ECO:0000256" key="5">
    <source>
        <dbReference type="ARBA" id="ARBA00022643"/>
    </source>
</evidence>
<dbReference type="CDD" id="cd04730">
    <property type="entry name" value="NPD_like"/>
    <property type="match status" value="1"/>
</dbReference>
<dbReference type="AlphaFoldDB" id="A0A3N4GPM5"/>
<dbReference type="Pfam" id="PF03060">
    <property type="entry name" value="NMO"/>
    <property type="match status" value="1"/>
</dbReference>
<keyword evidence="6" id="KW-0560">Oxidoreductase</keyword>
<dbReference type="RefSeq" id="WP_123927306.1">
    <property type="nucleotide sequence ID" value="NZ_JBPSDP010000004.1"/>
</dbReference>
<comment type="catalytic activity">
    <reaction evidence="9">
        <text>3 propionate 3-nitronate + 3 O2 + H2O = 3 3-oxopropanoate + 2 nitrate + nitrite + H2O2 + 3 H(+)</text>
        <dbReference type="Rhea" id="RHEA:57332"/>
        <dbReference type="ChEBI" id="CHEBI:15377"/>
        <dbReference type="ChEBI" id="CHEBI:15378"/>
        <dbReference type="ChEBI" id="CHEBI:15379"/>
        <dbReference type="ChEBI" id="CHEBI:16240"/>
        <dbReference type="ChEBI" id="CHEBI:16301"/>
        <dbReference type="ChEBI" id="CHEBI:17632"/>
        <dbReference type="ChEBI" id="CHEBI:33190"/>
        <dbReference type="ChEBI" id="CHEBI:136067"/>
    </reaction>
</comment>
<dbReference type="Gene3D" id="3.20.20.70">
    <property type="entry name" value="Aldolase class I"/>
    <property type="match status" value="1"/>
</dbReference>
<dbReference type="SUPFAM" id="SSF51412">
    <property type="entry name" value="Inosine monophosphate dehydrogenase (IMPDH)"/>
    <property type="match status" value="1"/>
</dbReference>
<dbReference type="InterPro" id="IPR004136">
    <property type="entry name" value="NMO"/>
</dbReference>
<keyword evidence="11" id="KW-1185">Reference proteome</keyword>
<sequence>MFDLRDLELPIIAAPMAGGPSTPGLVIAAAHAGGIGFLAAGYKSPELLESEITEVGEVGIPFGVNIFTPGPPIRDRGAVQRYRDALAPVAERYGVPLPVIVDADDDHFGAKIDLVIERRVGLVSFTFGLPSVDTIQRLHDAGITVIATVASVDDADRAVAVGVDLLCVQGTEAGGHRGTLDLDAVPNDTPTVDLARDVVSRVDIPVIAAGGVGDGEAVGAVLASGAVAVQIGTALLDSDEAGTNGVHRTALRCPPSAETVVTRAFSGRPARALRNSFVDTHDALVPAEYPAVHHLTSPLRKAAVAAGERQDVNLWAGTSFASIRGGSATDIIAELWSDAHGGPESAP</sequence>
<reference evidence="10 11" key="1">
    <citation type="submission" date="2018-11" db="EMBL/GenBank/DDBJ databases">
        <title>Draft genome sequence of Gordonia sp. RS15-1S isolated from rice stems.</title>
        <authorList>
            <person name="Muangham S."/>
        </authorList>
    </citation>
    <scope>NUCLEOTIDE SEQUENCE [LARGE SCALE GENOMIC DNA]</scope>
    <source>
        <strain evidence="10 11">RS15-1S</strain>
    </source>
</reference>
<keyword evidence="4" id="KW-0285">Flavoprotein</keyword>
<comment type="cofactor">
    <cofactor evidence="1">
        <name>FMN</name>
        <dbReference type="ChEBI" id="CHEBI:58210"/>
    </cofactor>
</comment>
<protein>
    <recommendedName>
        <fullName evidence="8">Propionate 3-nitronate monooxygenase</fullName>
    </recommendedName>
</protein>
<evidence type="ECO:0000256" key="6">
    <source>
        <dbReference type="ARBA" id="ARBA00023002"/>
    </source>
</evidence>
<evidence type="ECO:0000256" key="2">
    <source>
        <dbReference type="ARBA" id="ARBA00009881"/>
    </source>
</evidence>
<comment type="caution">
    <text evidence="10">The sequence shown here is derived from an EMBL/GenBank/DDBJ whole genome shotgun (WGS) entry which is preliminary data.</text>
</comment>
<evidence type="ECO:0000313" key="11">
    <source>
        <dbReference type="Proteomes" id="UP000267536"/>
    </source>
</evidence>
<gene>
    <name evidence="10" type="ORF">EF294_07110</name>
</gene>
<dbReference type="GO" id="GO:0018580">
    <property type="term" value="F:nitronate monooxygenase activity"/>
    <property type="evidence" value="ECO:0007669"/>
    <property type="project" value="InterPro"/>
</dbReference>
<dbReference type="PROSITE" id="PS00912">
    <property type="entry name" value="DHODEHASE_2"/>
    <property type="match status" value="1"/>
</dbReference>
<keyword evidence="3" id="KW-0216">Detoxification</keyword>
<dbReference type="PANTHER" id="PTHR42747">
    <property type="entry name" value="NITRONATE MONOOXYGENASE-RELATED"/>
    <property type="match status" value="1"/>
</dbReference>
<evidence type="ECO:0000256" key="7">
    <source>
        <dbReference type="ARBA" id="ARBA00023033"/>
    </source>
</evidence>
<accession>A0A3N4GPM5</accession>
<evidence type="ECO:0000256" key="4">
    <source>
        <dbReference type="ARBA" id="ARBA00022630"/>
    </source>
</evidence>
<evidence type="ECO:0000256" key="8">
    <source>
        <dbReference type="ARBA" id="ARBA00031155"/>
    </source>
</evidence>
<dbReference type="EMBL" id="RKMH01000004">
    <property type="protein sequence ID" value="RPA64853.1"/>
    <property type="molecule type" value="Genomic_DNA"/>
</dbReference>
<dbReference type="InterPro" id="IPR013785">
    <property type="entry name" value="Aldolase_TIM"/>
</dbReference>
<proteinExistence type="inferred from homology"/>
<dbReference type="Proteomes" id="UP000267536">
    <property type="component" value="Unassembled WGS sequence"/>
</dbReference>
<organism evidence="10 11">
    <name type="scientific">Gordonia oryzae</name>
    <dbReference type="NCBI Taxonomy" id="2487349"/>
    <lineage>
        <taxon>Bacteria</taxon>
        <taxon>Bacillati</taxon>
        <taxon>Actinomycetota</taxon>
        <taxon>Actinomycetes</taxon>
        <taxon>Mycobacteriales</taxon>
        <taxon>Gordoniaceae</taxon>
        <taxon>Gordonia</taxon>
    </lineage>
</organism>
<keyword evidence="5" id="KW-0288">FMN</keyword>
<evidence type="ECO:0000256" key="3">
    <source>
        <dbReference type="ARBA" id="ARBA00022575"/>
    </source>
</evidence>
<dbReference type="GO" id="GO:0006207">
    <property type="term" value="P:'de novo' pyrimidine nucleobase biosynthetic process"/>
    <property type="evidence" value="ECO:0007669"/>
    <property type="project" value="InterPro"/>
</dbReference>
<evidence type="ECO:0000313" key="10">
    <source>
        <dbReference type="EMBL" id="RPA64853.1"/>
    </source>
</evidence>
<evidence type="ECO:0000256" key="1">
    <source>
        <dbReference type="ARBA" id="ARBA00001917"/>
    </source>
</evidence>
<dbReference type="GO" id="GO:0016627">
    <property type="term" value="F:oxidoreductase activity, acting on the CH-CH group of donors"/>
    <property type="evidence" value="ECO:0007669"/>
    <property type="project" value="InterPro"/>
</dbReference>
<dbReference type="OrthoDB" id="9778912at2"/>